<proteinExistence type="predicted"/>
<reference evidence="1" key="1">
    <citation type="journal article" date="2020" name="Stud. Mycol.">
        <title>101 Dothideomycetes genomes: a test case for predicting lifestyles and emergence of pathogens.</title>
        <authorList>
            <person name="Haridas S."/>
            <person name="Albert R."/>
            <person name="Binder M."/>
            <person name="Bloem J."/>
            <person name="Labutti K."/>
            <person name="Salamov A."/>
            <person name="Andreopoulos B."/>
            <person name="Baker S."/>
            <person name="Barry K."/>
            <person name="Bills G."/>
            <person name="Bluhm B."/>
            <person name="Cannon C."/>
            <person name="Castanera R."/>
            <person name="Culley D."/>
            <person name="Daum C."/>
            <person name="Ezra D."/>
            <person name="Gonzalez J."/>
            <person name="Henrissat B."/>
            <person name="Kuo A."/>
            <person name="Liang C."/>
            <person name="Lipzen A."/>
            <person name="Lutzoni F."/>
            <person name="Magnuson J."/>
            <person name="Mondo S."/>
            <person name="Nolan M."/>
            <person name="Ohm R."/>
            <person name="Pangilinan J."/>
            <person name="Park H.-J."/>
            <person name="Ramirez L."/>
            <person name="Alfaro M."/>
            <person name="Sun H."/>
            <person name="Tritt A."/>
            <person name="Yoshinaga Y."/>
            <person name="Zwiers L.-H."/>
            <person name="Turgeon B."/>
            <person name="Goodwin S."/>
            <person name="Spatafora J."/>
            <person name="Crous P."/>
            <person name="Grigoriev I."/>
        </authorList>
    </citation>
    <scope>NUCLEOTIDE SEQUENCE</scope>
    <source>
        <strain evidence="1">CBS 107.79</strain>
    </source>
</reference>
<accession>A0A6A5UHY3</accession>
<name>A0A6A5UHY3_9PLEO</name>
<organism evidence="1 2">
    <name type="scientific">Bimuria novae-zelandiae CBS 107.79</name>
    <dbReference type="NCBI Taxonomy" id="1447943"/>
    <lineage>
        <taxon>Eukaryota</taxon>
        <taxon>Fungi</taxon>
        <taxon>Dikarya</taxon>
        <taxon>Ascomycota</taxon>
        <taxon>Pezizomycotina</taxon>
        <taxon>Dothideomycetes</taxon>
        <taxon>Pleosporomycetidae</taxon>
        <taxon>Pleosporales</taxon>
        <taxon>Massarineae</taxon>
        <taxon>Didymosphaeriaceae</taxon>
        <taxon>Bimuria</taxon>
    </lineage>
</organism>
<gene>
    <name evidence="1" type="ORF">BU23DRAFT_63297</name>
</gene>
<dbReference type="Proteomes" id="UP000800036">
    <property type="component" value="Unassembled WGS sequence"/>
</dbReference>
<protein>
    <submittedName>
        <fullName evidence="1">Uncharacterized protein</fullName>
    </submittedName>
</protein>
<dbReference type="EMBL" id="ML976790">
    <property type="protein sequence ID" value="KAF1964388.1"/>
    <property type="molecule type" value="Genomic_DNA"/>
</dbReference>
<sequence>MVAVVGFLSFLAAVCWLGDLDKSAADLFVHFLLVVDASICVGLGSPHLRRVDASVNVICRKGGSNHTAPVHVKDLLVF</sequence>
<dbReference type="AlphaFoldDB" id="A0A6A5UHY3"/>
<evidence type="ECO:0000313" key="2">
    <source>
        <dbReference type="Proteomes" id="UP000800036"/>
    </source>
</evidence>
<evidence type="ECO:0000313" key="1">
    <source>
        <dbReference type="EMBL" id="KAF1964388.1"/>
    </source>
</evidence>
<keyword evidence="2" id="KW-1185">Reference proteome</keyword>